<feature type="domain" description="PAS" evidence="10">
    <location>
        <begin position="426"/>
        <end position="499"/>
    </location>
</feature>
<evidence type="ECO:0000259" key="11">
    <source>
        <dbReference type="PROSITE" id="PS50113"/>
    </source>
</evidence>
<dbReference type="Gene3D" id="3.30.200.20">
    <property type="entry name" value="Phosphorylase Kinase, domain 1"/>
    <property type="match status" value="1"/>
</dbReference>
<feature type="compositionally biased region" description="Polar residues" evidence="8">
    <location>
        <begin position="116"/>
        <end position="132"/>
    </location>
</feature>
<evidence type="ECO:0000256" key="3">
    <source>
        <dbReference type="ARBA" id="ARBA00022630"/>
    </source>
</evidence>
<dbReference type="PROSITE" id="PS50113">
    <property type="entry name" value="PAC"/>
    <property type="match status" value="2"/>
</dbReference>
<keyword evidence="5" id="KW-0157">Chromophore</keyword>
<dbReference type="InterPro" id="IPR035965">
    <property type="entry name" value="PAS-like_dom_sf"/>
</dbReference>
<evidence type="ECO:0000256" key="1">
    <source>
        <dbReference type="ARBA" id="ARBA00022543"/>
    </source>
</evidence>
<dbReference type="PROSITE" id="PS50112">
    <property type="entry name" value="PAS"/>
    <property type="match status" value="2"/>
</dbReference>
<dbReference type="PANTHER" id="PTHR47429:SF2">
    <property type="entry name" value="PROTEIN TWIN LOV 1"/>
    <property type="match status" value="1"/>
</dbReference>
<dbReference type="FunFam" id="3.30.450.20:FF:000036">
    <property type="entry name" value="Putative LOV domain-containing protein"/>
    <property type="match status" value="1"/>
</dbReference>
<dbReference type="AlphaFoldDB" id="A0A126WWZ2"/>
<dbReference type="InterPro" id="IPR000014">
    <property type="entry name" value="PAS"/>
</dbReference>
<evidence type="ECO:0000256" key="8">
    <source>
        <dbReference type="SAM" id="MobiDB-lite"/>
    </source>
</evidence>
<keyword evidence="1" id="KW-0600">Photoreceptor protein</keyword>
<dbReference type="SUPFAM" id="SSF55785">
    <property type="entry name" value="PYP-like sensor domain (PAS domain)"/>
    <property type="match status" value="2"/>
</dbReference>
<dbReference type="GO" id="GO:0009637">
    <property type="term" value="P:response to blue light"/>
    <property type="evidence" value="ECO:0007669"/>
    <property type="project" value="UniProtKB-ARBA"/>
</dbReference>
<keyword evidence="6" id="KW-0675">Receptor</keyword>
<dbReference type="GO" id="GO:0005524">
    <property type="term" value="F:ATP binding"/>
    <property type="evidence" value="ECO:0007669"/>
    <property type="project" value="UniProtKB-UniRule"/>
</dbReference>
<reference evidence="12" key="1">
    <citation type="journal article" date="2016" name="Proc. Natl. Acad. Sci. U.S.A.">
        <title>Functional and topological diversity of LOV domain photoreceptors.</title>
        <authorList>
            <person name="Glantz S.T."/>
            <person name="Carpenter E.J."/>
            <person name="Melkonian M."/>
            <person name="Gardner K.H."/>
            <person name="Boyden E.S."/>
            <person name="Wong G.K."/>
            <person name="Chow B.Y."/>
        </authorList>
    </citation>
    <scope>NUCLEOTIDE SEQUENCE</scope>
    <source>
        <strain evidence="12">DTNC_2003168</strain>
    </source>
</reference>
<dbReference type="InterPro" id="IPR001610">
    <property type="entry name" value="PAC"/>
</dbReference>
<evidence type="ECO:0000256" key="2">
    <source>
        <dbReference type="ARBA" id="ARBA00022606"/>
    </source>
</evidence>
<evidence type="ECO:0000256" key="7">
    <source>
        <dbReference type="PROSITE-ProRule" id="PRU10141"/>
    </source>
</evidence>
<dbReference type="FunFam" id="3.30.450.20:FF:000002">
    <property type="entry name" value="LOV domain-containing protein"/>
    <property type="match status" value="1"/>
</dbReference>
<feature type="domain" description="PAC" evidence="11">
    <location>
        <begin position="500"/>
        <end position="554"/>
    </location>
</feature>
<dbReference type="SMART" id="SM00086">
    <property type="entry name" value="PAC"/>
    <property type="match status" value="2"/>
</dbReference>
<dbReference type="NCBIfam" id="TIGR00229">
    <property type="entry name" value="sensory_box"/>
    <property type="match status" value="2"/>
</dbReference>
<evidence type="ECO:0000259" key="10">
    <source>
        <dbReference type="PROSITE" id="PS50112"/>
    </source>
</evidence>
<keyword evidence="2" id="KW-0716">Sensory transduction</keyword>
<dbReference type="Gene3D" id="3.30.450.20">
    <property type="entry name" value="PAS domain"/>
    <property type="match status" value="2"/>
</dbReference>
<evidence type="ECO:0000259" key="9">
    <source>
        <dbReference type="PROSITE" id="PS50011"/>
    </source>
</evidence>
<feature type="region of interest" description="Disordered" evidence="8">
    <location>
        <begin position="110"/>
        <end position="132"/>
    </location>
</feature>
<name>A0A126WWZ2_9LAMI</name>
<dbReference type="InterPro" id="IPR000719">
    <property type="entry name" value="Prot_kinase_dom"/>
</dbReference>
<dbReference type="GO" id="GO:0005634">
    <property type="term" value="C:nucleus"/>
    <property type="evidence" value="ECO:0007669"/>
    <property type="project" value="TreeGrafter"/>
</dbReference>
<dbReference type="CDD" id="cd00130">
    <property type="entry name" value="PAS"/>
    <property type="match status" value="2"/>
</dbReference>
<keyword evidence="3" id="KW-0285">Flavoprotein</keyword>
<proteinExistence type="evidence at transcript level"/>
<dbReference type="GO" id="GO:0004672">
    <property type="term" value="F:protein kinase activity"/>
    <property type="evidence" value="ECO:0007669"/>
    <property type="project" value="InterPro"/>
</dbReference>
<feature type="binding site" evidence="7">
    <location>
        <position position="656"/>
    </location>
    <ligand>
        <name>ATP</name>
        <dbReference type="ChEBI" id="CHEBI:30616"/>
    </ligand>
</feature>
<dbReference type="PROSITE" id="PS50011">
    <property type="entry name" value="PROTEIN_KINASE_DOM"/>
    <property type="match status" value="1"/>
</dbReference>
<dbReference type="SUPFAM" id="SSF56112">
    <property type="entry name" value="Protein kinase-like (PK-like)"/>
    <property type="match status" value="1"/>
</dbReference>
<dbReference type="PANTHER" id="PTHR47429">
    <property type="entry name" value="PROTEIN TWIN LOV 1"/>
    <property type="match status" value="1"/>
</dbReference>
<keyword evidence="4" id="KW-0288">FMN</keyword>
<protein>
    <submittedName>
        <fullName evidence="12">Putative LOV domain-containing protein</fullName>
    </submittedName>
</protein>
<dbReference type="InterPro" id="IPR000700">
    <property type="entry name" value="PAS-assoc_C"/>
</dbReference>
<dbReference type="SMART" id="SM00091">
    <property type="entry name" value="PAS"/>
    <property type="match status" value="2"/>
</dbReference>
<organism evidence="12">
    <name type="scientific">Sinningia tuberosa</name>
    <dbReference type="NCBI Taxonomy" id="189042"/>
    <lineage>
        <taxon>Eukaryota</taxon>
        <taxon>Viridiplantae</taxon>
        <taxon>Streptophyta</taxon>
        <taxon>Embryophyta</taxon>
        <taxon>Tracheophyta</taxon>
        <taxon>Spermatophyta</taxon>
        <taxon>Magnoliopsida</taxon>
        <taxon>eudicotyledons</taxon>
        <taxon>Gunneridae</taxon>
        <taxon>Pentapetalae</taxon>
        <taxon>asterids</taxon>
        <taxon>lamiids</taxon>
        <taxon>Lamiales</taxon>
        <taxon>Gesneriaceae</taxon>
        <taxon>Gesnerioideae</taxon>
        <taxon>Gesnerieae</taxon>
        <taxon>Ligeriinae</taxon>
        <taxon>Sinningia</taxon>
    </lineage>
</organism>
<dbReference type="PROSITE" id="PS00107">
    <property type="entry name" value="PROTEIN_KINASE_ATP"/>
    <property type="match status" value="1"/>
</dbReference>
<dbReference type="EMBL" id="KU698732">
    <property type="protein sequence ID" value="AML76828.1"/>
    <property type="molecule type" value="mRNA"/>
</dbReference>
<dbReference type="InterPro" id="IPR017441">
    <property type="entry name" value="Protein_kinase_ATP_BS"/>
</dbReference>
<feature type="domain" description="PAS" evidence="10">
    <location>
        <begin position="153"/>
        <end position="226"/>
    </location>
</feature>
<dbReference type="GO" id="GO:0009881">
    <property type="term" value="F:photoreceptor activity"/>
    <property type="evidence" value="ECO:0007669"/>
    <property type="project" value="UniProtKB-KW"/>
</dbReference>
<sequence length="701" mass="78860">MELSENKNHRQSIDVFEPSLTYDTGAPADVTRNEEVSVQVLPMQEEASGNVTGERWMAFDIEPDDIENLDGNFKGIVGKRNMKKRISAEASIAGRSAGWELMVRTDMGESSRHTIGASTDNPLGEGETSTNLLKRKSVGSDTWEDSILGIPRVSQEIKDALATLQQTFVVSDATKLDCPVVYASSGFFTMTGYHSNEVIGKNCRFLQGPDTDQKEVDKIRNATRTGTSYCGRLLNYKKDGTPFWNLLTIIPITDSKGKVIKFIGMQVEVSKYTEGINYKELRPNGLPKSLIRYDARQMEEAFGSITEVVQTLKHPRSHTMSHIGANTESENLSLDYMLPEPAAMDIKGTPQLNLTSNLSGSGFLQETSNKSRKSGRISLMGFKGKSLNNAGTQGNEPLTVPEILMTKDRERRYSWDLAGRERNMRQGIDLATTLERIEKNFVITDPRIFDNPIIFASDNFLELTEYAREDILGKNCRFLQGPETDRETVSKIRDAIQDQMEVTVQLINYTKTGKKFWNLFHLQPMRDQKGELQYFIGVQLDRTNEIEGLRNRLSETTEQQGAELVKATAENVDEAVRELPDANLRPEDLWALHSQPVFPKPHKRDTTAWAAIKKINEKGEMIGLNHFKPVRPLGSGDTGSVHLVELKGTGQLFAMKAMDKSVMLNRNKVHRACTEREIISLLDHPFLPTLYTSFQRQEIPK</sequence>
<feature type="domain" description="PAC" evidence="11">
    <location>
        <begin position="227"/>
        <end position="281"/>
    </location>
</feature>
<feature type="domain" description="Protein kinase" evidence="9">
    <location>
        <begin position="627"/>
        <end position="701"/>
    </location>
</feature>
<accession>A0A126WWZ2</accession>
<dbReference type="Pfam" id="PF13426">
    <property type="entry name" value="PAS_9"/>
    <property type="match status" value="2"/>
</dbReference>
<keyword evidence="7" id="KW-0067">ATP-binding</keyword>
<evidence type="ECO:0000256" key="6">
    <source>
        <dbReference type="ARBA" id="ARBA00023170"/>
    </source>
</evidence>
<evidence type="ECO:0000256" key="5">
    <source>
        <dbReference type="ARBA" id="ARBA00022991"/>
    </source>
</evidence>
<evidence type="ECO:0000256" key="4">
    <source>
        <dbReference type="ARBA" id="ARBA00022643"/>
    </source>
</evidence>
<keyword evidence="7" id="KW-0547">Nucleotide-binding</keyword>
<evidence type="ECO:0000313" key="12">
    <source>
        <dbReference type="EMBL" id="AML76828.1"/>
    </source>
</evidence>
<dbReference type="InterPro" id="IPR011009">
    <property type="entry name" value="Kinase-like_dom_sf"/>
</dbReference>